<evidence type="ECO:0000256" key="1">
    <source>
        <dbReference type="ARBA" id="ARBA00012513"/>
    </source>
</evidence>
<dbReference type="InterPro" id="IPR011009">
    <property type="entry name" value="Kinase-like_dom_sf"/>
</dbReference>
<dbReference type="Proteomes" id="UP000657574">
    <property type="component" value="Unassembled WGS sequence"/>
</dbReference>
<feature type="domain" description="Protein kinase" evidence="9">
    <location>
        <begin position="1"/>
        <end position="250"/>
    </location>
</feature>
<keyword evidence="8" id="KW-0812">Transmembrane</keyword>
<evidence type="ECO:0000313" key="11">
    <source>
        <dbReference type="Proteomes" id="UP000657574"/>
    </source>
</evidence>
<dbReference type="InterPro" id="IPR008271">
    <property type="entry name" value="Ser/Thr_kinase_AS"/>
</dbReference>
<dbReference type="EC" id="2.7.11.1" evidence="1"/>
<evidence type="ECO:0000256" key="7">
    <source>
        <dbReference type="SAM" id="MobiDB-lite"/>
    </source>
</evidence>
<evidence type="ECO:0000256" key="3">
    <source>
        <dbReference type="ARBA" id="ARBA00022679"/>
    </source>
</evidence>
<keyword evidence="8" id="KW-1133">Transmembrane helix</keyword>
<keyword evidence="6" id="KW-0067">ATP-binding</keyword>
<dbReference type="CDD" id="cd14014">
    <property type="entry name" value="STKc_PknB_like"/>
    <property type="match status" value="1"/>
</dbReference>
<dbReference type="InterPro" id="IPR000719">
    <property type="entry name" value="Prot_kinase_dom"/>
</dbReference>
<keyword evidence="11" id="KW-1185">Reference proteome</keyword>
<comment type="caution">
    <text evidence="10">The sequence shown here is derived from an EMBL/GenBank/DDBJ whole genome shotgun (WGS) entry which is preliminary data.</text>
</comment>
<reference evidence="10" key="2">
    <citation type="submission" date="2020-09" db="EMBL/GenBank/DDBJ databases">
        <authorList>
            <person name="Sun Q."/>
            <person name="Ohkuma M."/>
        </authorList>
    </citation>
    <scope>NUCLEOTIDE SEQUENCE</scope>
    <source>
        <strain evidence="10">JCM 3086</strain>
    </source>
</reference>
<feature type="transmembrane region" description="Helical" evidence="8">
    <location>
        <begin position="320"/>
        <end position="341"/>
    </location>
</feature>
<feature type="region of interest" description="Disordered" evidence="7">
    <location>
        <begin position="279"/>
        <end position="315"/>
    </location>
</feature>
<keyword evidence="5" id="KW-0418">Kinase</keyword>
<dbReference type="PROSITE" id="PS50011">
    <property type="entry name" value="PROTEIN_KINASE_DOM"/>
    <property type="match status" value="1"/>
</dbReference>
<dbReference type="PANTHER" id="PTHR43289">
    <property type="entry name" value="MITOGEN-ACTIVATED PROTEIN KINASE KINASE KINASE 20-RELATED"/>
    <property type="match status" value="1"/>
</dbReference>
<keyword evidence="4" id="KW-0547">Nucleotide-binding</keyword>
<dbReference type="Pfam" id="PF00069">
    <property type="entry name" value="Pkinase"/>
    <property type="match status" value="1"/>
</dbReference>
<gene>
    <name evidence="10" type="ORF">GCM10010121_089080</name>
</gene>
<protein>
    <recommendedName>
        <fullName evidence="1">non-specific serine/threonine protein kinase</fullName>
        <ecNumber evidence="1">2.7.11.1</ecNumber>
    </recommendedName>
</protein>
<evidence type="ECO:0000256" key="4">
    <source>
        <dbReference type="ARBA" id="ARBA00022741"/>
    </source>
</evidence>
<accession>A0A917P6U3</accession>
<dbReference type="PROSITE" id="PS00108">
    <property type="entry name" value="PROTEIN_KINASE_ST"/>
    <property type="match status" value="1"/>
</dbReference>
<proteinExistence type="predicted"/>
<dbReference type="PANTHER" id="PTHR43289:SF6">
    <property type="entry name" value="SERINE_THREONINE-PROTEIN KINASE NEKL-3"/>
    <property type="match status" value="1"/>
</dbReference>
<evidence type="ECO:0000259" key="9">
    <source>
        <dbReference type="PROSITE" id="PS50011"/>
    </source>
</evidence>
<reference evidence="10" key="1">
    <citation type="journal article" date="2014" name="Int. J. Syst. Evol. Microbiol.">
        <title>Complete genome sequence of Corynebacterium casei LMG S-19264T (=DSM 44701T), isolated from a smear-ripened cheese.</title>
        <authorList>
            <consortium name="US DOE Joint Genome Institute (JGI-PGF)"/>
            <person name="Walter F."/>
            <person name="Albersmeier A."/>
            <person name="Kalinowski J."/>
            <person name="Ruckert C."/>
        </authorList>
    </citation>
    <scope>NUCLEOTIDE SEQUENCE</scope>
    <source>
        <strain evidence="10">JCM 3086</strain>
    </source>
</reference>
<organism evidence="10 11">
    <name type="scientific">Streptomyces brasiliensis</name>
    <dbReference type="NCBI Taxonomy" id="1954"/>
    <lineage>
        <taxon>Bacteria</taxon>
        <taxon>Bacillati</taxon>
        <taxon>Actinomycetota</taxon>
        <taxon>Actinomycetes</taxon>
        <taxon>Kitasatosporales</taxon>
        <taxon>Streptomycetaceae</taxon>
        <taxon>Streptomyces</taxon>
    </lineage>
</organism>
<dbReference type="EMBL" id="BMQA01000081">
    <property type="protein sequence ID" value="GGJ64590.1"/>
    <property type="molecule type" value="Genomic_DNA"/>
</dbReference>
<name>A0A917P6U3_9ACTN</name>
<keyword evidence="3" id="KW-0808">Transferase</keyword>
<evidence type="ECO:0000256" key="2">
    <source>
        <dbReference type="ARBA" id="ARBA00022527"/>
    </source>
</evidence>
<dbReference type="AlphaFoldDB" id="A0A917P6U3"/>
<dbReference type="SUPFAM" id="SSF56112">
    <property type="entry name" value="Protein kinase-like (PK-like)"/>
    <property type="match status" value="1"/>
</dbReference>
<evidence type="ECO:0000256" key="6">
    <source>
        <dbReference type="ARBA" id="ARBA00022840"/>
    </source>
</evidence>
<evidence type="ECO:0000256" key="5">
    <source>
        <dbReference type="ARBA" id="ARBA00022777"/>
    </source>
</evidence>
<dbReference type="Gene3D" id="3.30.200.20">
    <property type="entry name" value="Phosphorylase Kinase, domain 1"/>
    <property type="match status" value="1"/>
</dbReference>
<keyword evidence="2" id="KW-0723">Serine/threonine-protein kinase</keyword>
<evidence type="ECO:0000313" key="10">
    <source>
        <dbReference type="EMBL" id="GGJ64590.1"/>
    </source>
</evidence>
<dbReference type="Gene3D" id="1.10.510.10">
    <property type="entry name" value="Transferase(Phosphotransferase) domain 1"/>
    <property type="match status" value="1"/>
</dbReference>
<dbReference type="GO" id="GO:0004674">
    <property type="term" value="F:protein serine/threonine kinase activity"/>
    <property type="evidence" value="ECO:0007669"/>
    <property type="project" value="UniProtKB-KW"/>
</dbReference>
<evidence type="ECO:0000256" key="8">
    <source>
        <dbReference type="SAM" id="Phobius"/>
    </source>
</evidence>
<keyword evidence="8" id="KW-0472">Membrane</keyword>
<dbReference type="GO" id="GO:0005524">
    <property type="term" value="F:ATP binding"/>
    <property type="evidence" value="ECO:0007669"/>
    <property type="project" value="UniProtKB-KW"/>
</dbReference>
<sequence>MGEVWTARDRELHRTVAIKLLQPDDNAPPEFLQRFEREAVAAAQINHPHIAALYDRGTHEDIRFLTMEHIEGTSLAKYLHVHGPLPVDRALKIAEEICAALIAAHAANIVHYDIKPSNVVLTRDGTVKVVDFGIAGFIHTHTFTVAPTTLLSPIGTAQYGAPEQFLDHRGDTRSDLYALGSVLFALLTGQPPFGDGSPLSVIRRKLDEEARRVTDLRAEVSAPVADLLADLLQRDPERRPGTAAAVHGRLMNLRRNLALVDTELVGPLAALAPPTVPRTAVATDPAPPLPSADTPQGHGTNIGPPSGARPVPQGGTASRAVQIGVAVLLCLAGIAAGIAYFSGALDHKHAPPDEKATQASVVAKKFLRMPDLCGYLRSNDMHGYKELGAYDLSSSANTSKKANCGWTEPDTANGDLYDFILTVSAELLDTSQDAAKAMAKITPGRSEYGPMTTSEVSGTEDVPDGAMQAVRDEERDKGRKHNFTSVDFRQANLRVTVEWSNWNPTHDTKITEQTTSQACRVARMLSGFLEDEPENKERPVWG</sequence>
<dbReference type="SMART" id="SM00220">
    <property type="entry name" value="S_TKc"/>
    <property type="match status" value="1"/>
</dbReference>